<dbReference type="CDD" id="cd05233">
    <property type="entry name" value="SDR_c"/>
    <property type="match status" value="1"/>
</dbReference>
<keyword evidence="3" id="KW-1185">Reference proteome</keyword>
<proteinExistence type="inferred from homology"/>
<accession>A0ABS5ASI8</accession>
<sequence length="270" mass="28207">MATLDAFRLDGARALVTGASRGIGAAISLLFAEAGADIAVSARKPDFVEEVAEQARRRGGRAEAITADLSERGSSEELVSEAASRLGGLDILVHCAGMLPLDEDGRTVFAPLQDFDYGQWSPVLAVNLEASVELSRAAHPHLAESGRGNLILVSSIAGFSAAPAMEAYAVTKSAQISLVRSLAISWAPAGIRVNAMCPGWTATELTGAVRADPEGDAALMREVPMRRWGRPEEIATGTLFLASEASSFMTGQTLVIDGGLTTRSVMGPLV</sequence>
<name>A0ABS5ASI8_9PSEU</name>
<gene>
    <name evidence="2" type="ORF">JOF53_008421</name>
</gene>
<dbReference type="PANTHER" id="PTHR42760">
    <property type="entry name" value="SHORT-CHAIN DEHYDROGENASES/REDUCTASES FAMILY MEMBER"/>
    <property type="match status" value="1"/>
</dbReference>
<dbReference type="PRINTS" id="PR00080">
    <property type="entry name" value="SDRFAMILY"/>
</dbReference>
<comment type="caution">
    <text evidence="2">The sequence shown here is derived from an EMBL/GenBank/DDBJ whole genome shotgun (WGS) entry which is preliminary data.</text>
</comment>
<protein>
    <submittedName>
        <fullName evidence="2">NAD(P)-dependent dehydrogenase (Short-subunit alcohol dehydrogenase family)</fullName>
    </submittedName>
</protein>
<evidence type="ECO:0000256" key="1">
    <source>
        <dbReference type="ARBA" id="ARBA00006484"/>
    </source>
</evidence>
<dbReference type="SUPFAM" id="SSF51735">
    <property type="entry name" value="NAD(P)-binding Rossmann-fold domains"/>
    <property type="match status" value="1"/>
</dbReference>
<dbReference type="InterPro" id="IPR002347">
    <property type="entry name" value="SDR_fam"/>
</dbReference>
<dbReference type="EMBL" id="JAGIOO010000001">
    <property type="protein sequence ID" value="MBP2479549.1"/>
    <property type="molecule type" value="Genomic_DNA"/>
</dbReference>
<evidence type="ECO:0000313" key="2">
    <source>
        <dbReference type="EMBL" id="MBP2479549.1"/>
    </source>
</evidence>
<dbReference type="InterPro" id="IPR036291">
    <property type="entry name" value="NAD(P)-bd_dom_sf"/>
</dbReference>
<dbReference type="RefSeq" id="WP_086789937.1">
    <property type="nucleotide sequence ID" value="NZ_JAGIOO010000001.1"/>
</dbReference>
<organism evidence="2 3">
    <name type="scientific">Crossiella equi</name>
    <dbReference type="NCBI Taxonomy" id="130796"/>
    <lineage>
        <taxon>Bacteria</taxon>
        <taxon>Bacillati</taxon>
        <taxon>Actinomycetota</taxon>
        <taxon>Actinomycetes</taxon>
        <taxon>Pseudonocardiales</taxon>
        <taxon>Pseudonocardiaceae</taxon>
        <taxon>Crossiella</taxon>
    </lineage>
</organism>
<reference evidence="2 3" key="1">
    <citation type="submission" date="2021-03" db="EMBL/GenBank/DDBJ databases">
        <title>Sequencing the genomes of 1000 actinobacteria strains.</title>
        <authorList>
            <person name="Klenk H.-P."/>
        </authorList>
    </citation>
    <scope>NUCLEOTIDE SEQUENCE [LARGE SCALE GENOMIC DNA]</scope>
    <source>
        <strain evidence="2 3">DSM 44580</strain>
    </source>
</reference>
<dbReference type="Gene3D" id="3.40.50.720">
    <property type="entry name" value="NAD(P)-binding Rossmann-like Domain"/>
    <property type="match status" value="1"/>
</dbReference>
<dbReference type="Pfam" id="PF13561">
    <property type="entry name" value="adh_short_C2"/>
    <property type="match status" value="1"/>
</dbReference>
<comment type="similarity">
    <text evidence="1">Belongs to the short-chain dehydrogenases/reductases (SDR) family.</text>
</comment>
<evidence type="ECO:0000313" key="3">
    <source>
        <dbReference type="Proteomes" id="UP001519363"/>
    </source>
</evidence>
<dbReference type="PRINTS" id="PR00081">
    <property type="entry name" value="GDHRDH"/>
</dbReference>
<dbReference type="PANTHER" id="PTHR42760:SF132">
    <property type="entry name" value="SHORT-CHAIN DEHYDROGENASE_REDUCTASE FAMILY PROTEIN"/>
    <property type="match status" value="1"/>
</dbReference>
<dbReference type="Proteomes" id="UP001519363">
    <property type="component" value="Unassembled WGS sequence"/>
</dbReference>